<feature type="chain" id="PRO_5032439714" description="F-box domain-containing protein" evidence="1">
    <location>
        <begin position="19"/>
        <end position="684"/>
    </location>
</feature>
<evidence type="ECO:0000313" key="3">
    <source>
        <dbReference type="Proteomes" id="UP000663864"/>
    </source>
</evidence>
<keyword evidence="1" id="KW-0732">Signal</keyword>
<evidence type="ECO:0008006" key="4">
    <source>
        <dbReference type="Google" id="ProtNLM"/>
    </source>
</evidence>
<protein>
    <recommendedName>
        <fullName evidence="4">F-box domain-containing protein</fullName>
    </recommendedName>
</protein>
<comment type="caution">
    <text evidence="2">The sequence shown here is derived from an EMBL/GenBank/DDBJ whole genome shotgun (WGS) entry which is preliminary data.</text>
</comment>
<reference evidence="2" key="1">
    <citation type="submission" date="2021-02" db="EMBL/GenBank/DDBJ databases">
        <authorList>
            <person name="Nowell W R."/>
        </authorList>
    </citation>
    <scope>NUCLEOTIDE SEQUENCE</scope>
</reference>
<sequence>MWSIIFVLISSISTLTHAQSPSDDARHKLVALIGNVRQADGRRYSSRDHLGNTMDCVKIIKRTDSEEFIGVYHTYINGVPRVNLALSDDLLHWTWLRELAYFGSQPTIAVPSDQPQGYIVAWEQEPNNHLRFAYYPTWSDLQAGTSQKTYSVPRTLSRCAEGTPNIYGQPTLNNIDVGFHFYDNCIVDRQARATLKNFNLWTQFRKQPNFDNALLHYGVQGNIGDRDVLSNFNDFAFTVIEGQYKSKDFGTWRTFVFDPQTGNADQVSIITDGGSQAFANPTITLTTWKGQNILIVTLFIPSEQSAPGEADNFDQTMTCFEDLSNELLCEIFDYLDGYWLYQIFSNLNFRLEQLLHSSSELEIFMTIKIFPNLKSLCIVGSKDISFLHACRWEQSILNYFPQLEEFYLIYNDDDDEQNYPIYTERPNQFSSSFWIERQWLFEVEIKDISIKYTIRPYSKGWYYETNDNIIDCSTFINLTFECIPDSIFDEERSKEIERVLTITKIYYLKILEEDLSIPVLIQIINLLPNITTLKIHSLSTDKTTELTLKELLILCSMKQTSQIIKVYLEEIDDIHKELDFLFTLCPYMEYFKVGRTNTTDIQSFLRTIFKKINRNNNHHLRLLCFHISTVDDRIVENIEEMIKCDKLLPYFTVERILNDVYLQWKWLEHIDLFSCNIYLINKIK</sequence>
<evidence type="ECO:0000256" key="1">
    <source>
        <dbReference type="SAM" id="SignalP"/>
    </source>
</evidence>
<dbReference type="Proteomes" id="UP000663864">
    <property type="component" value="Unassembled WGS sequence"/>
</dbReference>
<evidence type="ECO:0000313" key="2">
    <source>
        <dbReference type="EMBL" id="CAF1061535.1"/>
    </source>
</evidence>
<dbReference type="EMBL" id="CAJNOT010000711">
    <property type="protein sequence ID" value="CAF1061535.1"/>
    <property type="molecule type" value="Genomic_DNA"/>
</dbReference>
<gene>
    <name evidence="2" type="ORF">ZHD862_LOCUS15591</name>
</gene>
<dbReference type="AlphaFoldDB" id="A0A814L8D0"/>
<proteinExistence type="predicted"/>
<organism evidence="2 3">
    <name type="scientific">Rotaria sordida</name>
    <dbReference type="NCBI Taxonomy" id="392033"/>
    <lineage>
        <taxon>Eukaryota</taxon>
        <taxon>Metazoa</taxon>
        <taxon>Spiralia</taxon>
        <taxon>Gnathifera</taxon>
        <taxon>Rotifera</taxon>
        <taxon>Eurotatoria</taxon>
        <taxon>Bdelloidea</taxon>
        <taxon>Philodinida</taxon>
        <taxon>Philodinidae</taxon>
        <taxon>Rotaria</taxon>
    </lineage>
</organism>
<name>A0A814L8D0_9BILA</name>
<feature type="signal peptide" evidence="1">
    <location>
        <begin position="1"/>
        <end position="18"/>
    </location>
</feature>
<accession>A0A814L8D0</accession>